<comment type="similarity">
    <text evidence="3">Belongs to the Maf family.</text>
</comment>
<comment type="subcellular location">
    <subcellularLocation>
        <location evidence="3">Cytoplasm</location>
    </subcellularLocation>
</comment>
<keyword evidence="3" id="KW-0546">Nucleotide metabolism</keyword>
<dbReference type="PANTHER" id="PTHR43213:SF5">
    <property type="entry name" value="BIFUNCTIONAL DTTP_UTP PYROPHOSPHATASE_METHYLTRANSFERASE PROTEIN-RELATED"/>
    <property type="match status" value="1"/>
</dbReference>
<dbReference type="GO" id="GO:0005737">
    <property type="term" value="C:cytoplasm"/>
    <property type="evidence" value="ECO:0007669"/>
    <property type="project" value="UniProtKB-SubCell"/>
</dbReference>
<evidence type="ECO:0000256" key="2">
    <source>
        <dbReference type="ARBA" id="ARBA00022801"/>
    </source>
</evidence>
<evidence type="ECO:0000313" key="4">
    <source>
        <dbReference type="EMBL" id="KPV43904.1"/>
    </source>
</evidence>
<dbReference type="SUPFAM" id="SSF52972">
    <property type="entry name" value="ITPase-like"/>
    <property type="match status" value="1"/>
</dbReference>
<comment type="cofactor">
    <cofactor evidence="1 3">
        <name>a divalent metal cation</name>
        <dbReference type="ChEBI" id="CHEBI:60240"/>
    </cofactor>
</comment>
<dbReference type="STRING" id="471514.AN477_09915"/>
<comment type="catalytic activity">
    <reaction evidence="3">
        <text>a 2'-deoxyribonucleoside 5'-triphosphate + H2O = a 2'-deoxyribonucleoside 5'-phosphate + diphosphate + H(+)</text>
        <dbReference type="Rhea" id="RHEA:44644"/>
        <dbReference type="ChEBI" id="CHEBI:15377"/>
        <dbReference type="ChEBI" id="CHEBI:15378"/>
        <dbReference type="ChEBI" id="CHEBI:33019"/>
        <dbReference type="ChEBI" id="CHEBI:61560"/>
        <dbReference type="ChEBI" id="CHEBI:65317"/>
        <dbReference type="EC" id="3.6.1.9"/>
    </reaction>
</comment>
<gene>
    <name evidence="4" type="ORF">AN477_09915</name>
</gene>
<sequence length="185" mass="20199">MLGLEFSIDVSDLDEVIEEGLAPSEVVRQLASQKAAAVAKRQPPETSDTLILAADTIVVLEGRILGKPADRNEAIEMLSRLQGNRHEVFTGVCLIHLPSGRVQSEFERTEVTMAPLLRSEIEHYVDTLEPMDKAGAYGIQGFGATIIEGITGDYFTVMGLPIRRVSLMLKAQGIDIIQEARHSSV</sequence>
<dbReference type="HAMAP" id="MF_00528">
    <property type="entry name" value="Maf"/>
    <property type="match status" value="1"/>
</dbReference>
<dbReference type="CDD" id="cd00555">
    <property type="entry name" value="Maf"/>
    <property type="match status" value="1"/>
</dbReference>
<dbReference type="GO" id="GO:0009117">
    <property type="term" value="P:nucleotide metabolic process"/>
    <property type="evidence" value="ECO:0007669"/>
    <property type="project" value="UniProtKB-KW"/>
</dbReference>
<dbReference type="PATRIC" id="fig|471514.4.peg.3223"/>
<keyword evidence="3" id="KW-0963">Cytoplasm</keyword>
<comment type="function">
    <text evidence="3">Nucleoside triphosphate pyrophosphatase. May have a dual role in cell division arrest and in preventing the incorporation of modified nucleotides into cellular nucleic acids.</text>
</comment>
<accession>A0A0P9CLL7</accession>
<comment type="caution">
    <text evidence="3">Lacks conserved residue(s) required for the propagation of feature annotation.</text>
</comment>
<dbReference type="InterPro" id="IPR029001">
    <property type="entry name" value="ITPase-like_fam"/>
</dbReference>
<dbReference type="AlphaFoldDB" id="A0A0P9CLL7"/>
<dbReference type="PANTHER" id="PTHR43213">
    <property type="entry name" value="BIFUNCTIONAL DTTP/UTP PYROPHOSPHATASE/METHYLTRANSFERASE PROTEIN-RELATED"/>
    <property type="match status" value="1"/>
</dbReference>
<keyword evidence="2 3" id="KW-0378">Hydrolase</keyword>
<dbReference type="Pfam" id="PF02545">
    <property type="entry name" value="Maf"/>
    <property type="match status" value="1"/>
</dbReference>
<comment type="caution">
    <text evidence="4">The sequence shown here is derived from an EMBL/GenBank/DDBJ whole genome shotgun (WGS) entry which is preliminary data.</text>
</comment>
<evidence type="ECO:0000256" key="3">
    <source>
        <dbReference type="HAMAP-Rule" id="MF_00528"/>
    </source>
</evidence>
<protein>
    <recommendedName>
        <fullName evidence="3">Nucleoside triphosphate pyrophosphatase</fullName>
        <ecNumber evidence="3">3.6.1.9</ecNumber>
    </recommendedName>
    <alternativeName>
        <fullName evidence="3">Nucleotide pyrophosphatase</fullName>
        <shortName evidence="3">Nucleotide PPase</shortName>
    </alternativeName>
</protein>
<evidence type="ECO:0000256" key="1">
    <source>
        <dbReference type="ARBA" id="ARBA00001968"/>
    </source>
</evidence>
<comment type="catalytic activity">
    <reaction evidence="3">
        <text>a ribonucleoside 5'-triphosphate + H2O = a ribonucleoside 5'-phosphate + diphosphate + H(+)</text>
        <dbReference type="Rhea" id="RHEA:23996"/>
        <dbReference type="ChEBI" id="CHEBI:15377"/>
        <dbReference type="ChEBI" id="CHEBI:15378"/>
        <dbReference type="ChEBI" id="CHEBI:33019"/>
        <dbReference type="ChEBI" id="CHEBI:58043"/>
        <dbReference type="ChEBI" id="CHEBI:61557"/>
        <dbReference type="EC" id="3.6.1.9"/>
    </reaction>
</comment>
<dbReference type="EMBL" id="LJCO01000044">
    <property type="protein sequence ID" value="KPV43904.1"/>
    <property type="molecule type" value="Genomic_DNA"/>
</dbReference>
<feature type="active site" description="Proton acceptor" evidence="3">
    <location>
        <position position="55"/>
    </location>
</feature>
<name>A0A0P9CLL7_9BACL</name>
<dbReference type="InterPro" id="IPR003697">
    <property type="entry name" value="Maf-like"/>
</dbReference>
<dbReference type="EC" id="3.6.1.9" evidence="3"/>
<dbReference type="NCBIfam" id="TIGR00172">
    <property type="entry name" value="maf"/>
    <property type="match status" value="1"/>
</dbReference>
<dbReference type="PIRSF" id="PIRSF006305">
    <property type="entry name" value="Maf"/>
    <property type="match status" value="1"/>
</dbReference>
<dbReference type="GO" id="GO:0047429">
    <property type="term" value="F:nucleoside triphosphate diphosphatase activity"/>
    <property type="evidence" value="ECO:0007669"/>
    <property type="project" value="UniProtKB-EC"/>
</dbReference>
<reference evidence="4 5" key="1">
    <citation type="submission" date="2015-09" db="EMBL/GenBank/DDBJ databases">
        <title>Draft genome sequence of Alicyclobacillus ferrooxydans DSM 22381.</title>
        <authorList>
            <person name="Hemp J."/>
        </authorList>
    </citation>
    <scope>NUCLEOTIDE SEQUENCE [LARGE SCALE GENOMIC DNA]</scope>
    <source>
        <strain evidence="4 5">TC-34</strain>
    </source>
</reference>
<keyword evidence="5" id="KW-1185">Reference proteome</keyword>
<dbReference type="Proteomes" id="UP000050482">
    <property type="component" value="Unassembled WGS sequence"/>
</dbReference>
<organism evidence="4 5">
    <name type="scientific">Alicyclobacillus ferrooxydans</name>
    <dbReference type="NCBI Taxonomy" id="471514"/>
    <lineage>
        <taxon>Bacteria</taxon>
        <taxon>Bacillati</taxon>
        <taxon>Bacillota</taxon>
        <taxon>Bacilli</taxon>
        <taxon>Bacillales</taxon>
        <taxon>Alicyclobacillaceae</taxon>
        <taxon>Alicyclobacillus</taxon>
    </lineage>
</organism>
<evidence type="ECO:0000313" key="5">
    <source>
        <dbReference type="Proteomes" id="UP000050482"/>
    </source>
</evidence>
<dbReference type="Gene3D" id="3.90.950.10">
    <property type="match status" value="1"/>
</dbReference>
<proteinExistence type="inferred from homology"/>